<dbReference type="PROSITE" id="PS51184">
    <property type="entry name" value="JMJC"/>
    <property type="match status" value="1"/>
</dbReference>
<evidence type="ECO:0000313" key="3">
    <source>
        <dbReference type="EMBL" id="KAK9816704.1"/>
    </source>
</evidence>
<evidence type="ECO:0000256" key="1">
    <source>
        <dbReference type="ARBA" id="ARBA00006801"/>
    </source>
</evidence>
<dbReference type="EMBL" id="JALJOR010000005">
    <property type="protein sequence ID" value="KAK9816704.1"/>
    <property type="molecule type" value="Genomic_DNA"/>
</dbReference>
<accession>A0AAW1Q8P4</accession>
<dbReference type="Proteomes" id="UP001489004">
    <property type="component" value="Unassembled WGS sequence"/>
</dbReference>
<keyword evidence="4" id="KW-1185">Reference proteome</keyword>
<sequence length="349" mass="39172">MSKAVAAETGGAPALVSRELPPVPVSIQGPVETYNWLGDQDEHKQAALRFTESICHGPNNPTPAIRPLLLQGAALEWPATELWSLDWLAANHGSFRGMVRISPSMDVKYCNSRLSRLLTAATCGSYIPTSATTMMSMAEFAMRLRADCPQPSLRYPGQEFCYMQAAVPKRLLKDIQPDQHWAFNSRGISAISSINVVTGWLQMAGDWQPRDSGKDLLLARMWVSPAGTVSPLHYDIPDSILTQIRGRKRLLLWQREDLHRLYTYPMWHPLFRRSRVNPVAPDLAKYPLYQGVAVYEALLNPGDLLFIPSCWAHYTESLDMSISISTRLPLRGSKATGAWLRKVLHSHRR</sequence>
<dbReference type="PANTHER" id="PTHR12461:SF105">
    <property type="entry name" value="HYPOXIA-INDUCIBLE FACTOR 1-ALPHA INHIBITOR"/>
    <property type="match status" value="1"/>
</dbReference>
<proteinExistence type="inferred from homology"/>
<dbReference type="SUPFAM" id="SSF51197">
    <property type="entry name" value="Clavaminate synthase-like"/>
    <property type="match status" value="1"/>
</dbReference>
<dbReference type="Pfam" id="PF13621">
    <property type="entry name" value="Cupin_8"/>
    <property type="match status" value="1"/>
</dbReference>
<evidence type="ECO:0000259" key="2">
    <source>
        <dbReference type="PROSITE" id="PS51184"/>
    </source>
</evidence>
<dbReference type="InterPro" id="IPR014710">
    <property type="entry name" value="RmlC-like_jellyroll"/>
</dbReference>
<dbReference type="Gene3D" id="2.60.120.10">
    <property type="entry name" value="Jelly Rolls"/>
    <property type="match status" value="1"/>
</dbReference>
<name>A0AAW1Q8P4_9CHLO</name>
<comment type="caution">
    <text evidence="3">The sequence shown here is derived from an EMBL/GenBank/DDBJ whole genome shotgun (WGS) entry which is preliminary data.</text>
</comment>
<dbReference type="SMART" id="SM00558">
    <property type="entry name" value="JmjC"/>
    <property type="match status" value="1"/>
</dbReference>
<feature type="domain" description="JmjC" evidence="2">
    <location>
        <begin position="156"/>
        <end position="345"/>
    </location>
</feature>
<dbReference type="InterPro" id="IPR003347">
    <property type="entry name" value="JmjC_dom"/>
</dbReference>
<reference evidence="3 4" key="1">
    <citation type="journal article" date="2024" name="Nat. Commun.">
        <title>Phylogenomics reveals the evolutionary origins of lichenization in chlorophyte algae.</title>
        <authorList>
            <person name="Puginier C."/>
            <person name="Libourel C."/>
            <person name="Otte J."/>
            <person name="Skaloud P."/>
            <person name="Haon M."/>
            <person name="Grisel S."/>
            <person name="Petersen M."/>
            <person name="Berrin J.G."/>
            <person name="Delaux P.M."/>
            <person name="Dal Grande F."/>
            <person name="Keller J."/>
        </authorList>
    </citation>
    <scope>NUCLEOTIDE SEQUENCE [LARGE SCALE GENOMIC DNA]</scope>
    <source>
        <strain evidence="3 4">SAG 2043</strain>
    </source>
</reference>
<evidence type="ECO:0000313" key="4">
    <source>
        <dbReference type="Proteomes" id="UP001489004"/>
    </source>
</evidence>
<dbReference type="InterPro" id="IPR041667">
    <property type="entry name" value="Cupin_8"/>
</dbReference>
<organism evidence="3 4">
    <name type="scientific">[Myrmecia] bisecta</name>
    <dbReference type="NCBI Taxonomy" id="41462"/>
    <lineage>
        <taxon>Eukaryota</taxon>
        <taxon>Viridiplantae</taxon>
        <taxon>Chlorophyta</taxon>
        <taxon>core chlorophytes</taxon>
        <taxon>Trebouxiophyceae</taxon>
        <taxon>Trebouxiales</taxon>
        <taxon>Trebouxiaceae</taxon>
        <taxon>Myrmecia</taxon>
    </lineage>
</organism>
<protein>
    <recommendedName>
        <fullName evidence="2">JmjC domain-containing protein</fullName>
    </recommendedName>
</protein>
<dbReference type="AlphaFoldDB" id="A0AAW1Q8P4"/>
<dbReference type="PANTHER" id="PTHR12461">
    <property type="entry name" value="HYPOXIA-INDUCIBLE FACTOR 1 ALPHA INHIBITOR-RELATED"/>
    <property type="match status" value="1"/>
</dbReference>
<comment type="similarity">
    <text evidence="1">Belongs to the JARID1 histone demethylase family.</text>
</comment>
<gene>
    <name evidence="3" type="ORF">WJX72_003966</name>
</gene>